<gene>
    <name evidence="6" type="ORF">MSPICULIGERA_LOCUS12436</name>
</gene>
<dbReference type="EMBL" id="CATQJA010002626">
    <property type="protein sequence ID" value="CAJ0574095.1"/>
    <property type="molecule type" value="Genomic_DNA"/>
</dbReference>
<evidence type="ECO:0000313" key="7">
    <source>
        <dbReference type="Proteomes" id="UP001177023"/>
    </source>
</evidence>
<dbReference type="InterPro" id="IPR015943">
    <property type="entry name" value="WD40/YVTN_repeat-like_dom_sf"/>
</dbReference>
<feature type="domain" description="Pre-mRNA processing factor 4 (PRP4)-like" evidence="5">
    <location>
        <begin position="65"/>
        <end position="117"/>
    </location>
</feature>
<dbReference type="SUPFAM" id="SSF158230">
    <property type="entry name" value="PRP4-like"/>
    <property type="match status" value="1"/>
</dbReference>
<feature type="non-terminal residue" evidence="6">
    <location>
        <position position="486"/>
    </location>
</feature>
<dbReference type="FunFam" id="2.130.10.10:FF:001211">
    <property type="entry name" value="CBN-PRP-4 protein"/>
    <property type="match status" value="1"/>
</dbReference>
<feature type="compositionally biased region" description="Basic and acidic residues" evidence="4">
    <location>
        <begin position="24"/>
        <end position="36"/>
    </location>
</feature>
<feature type="repeat" description="WD" evidence="3">
    <location>
        <begin position="324"/>
        <end position="365"/>
    </location>
</feature>
<dbReference type="Proteomes" id="UP001177023">
    <property type="component" value="Unassembled WGS sequence"/>
</dbReference>
<evidence type="ECO:0000259" key="5">
    <source>
        <dbReference type="SMART" id="SM00500"/>
    </source>
</evidence>
<dbReference type="AlphaFoldDB" id="A0AA36G0S2"/>
<dbReference type="Pfam" id="PF00400">
    <property type="entry name" value="WD40"/>
    <property type="match status" value="6"/>
</dbReference>
<dbReference type="GO" id="GO:0046540">
    <property type="term" value="C:U4/U6 x U5 tri-snRNP complex"/>
    <property type="evidence" value="ECO:0007669"/>
    <property type="project" value="TreeGrafter"/>
</dbReference>
<keyword evidence="1 3" id="KW-0853">WD repeat</keyword>
<feature type="region of interest" description="Disordered" evidence="4">
    <location>
        <begin position="24"/>
        <end position="43"/>
    </location>
</feature>
<dbReference type="InterPro" id="IPR019775">
    <property type="entry name" value="WD40_repeat_CS"/>
</dbReference>
<dbReference type="Pfam" id="PF08799">
    <property type="entry name" value="PRP4"/>
    <property type="match status" value="1"/>
</dbReference>
<evidence type="ECO:0000256" key="2">
    <source>
        <dbReference type="ARBA" id="ARBA00022737"/>
    </source>
</evidence>
<evidence type="ECO:0000256" key="3">
    <source>
        <dbReference type="PROSITE-ProRule" id="PRU00221"/>
    </source>
</evidence>
<dbReference type="InterPro" id="IPR036285">
    <property type="entry name" value="PRP4-like_sf"/>
</dbReference>
<sequence>MDDGKGKLFGNLSNNLAAMRREGNQTHLESGERMELDSSSTNNAEKQVLAEFERRKRARQLTLPTDDWQLKMKLRMLNQPICLFGEDIQDRRERLRALLSTLDEDQIARVLHTEEASYADKRDREAHTFYHRGAETLRDARISIADYSLREAKARIVRLRQEAARPEQEKALAKQEAHKWVQQINLHASQVADLRPVAFVEFSADSDHIVTAGWSGVPAVWKRENCEQMIKYTGHHGQCGCARFHPKAFVSQDEYALNVASCGHDGTVALWSLSSESPIGQLDKHPQRVARLAFHPTGRWIATACFDSTWRLFDADVGEELLIQEGHSKHVSDVVFHPDGGLLLSVGHDCYGRVWDLRTGRCIMFLDGHTKEVHTAEWMPNGYEMVTAGADNTIKAWDLRMRRCTYTMPAHTSVISRIRVDADGQYLISGGFDNLLKCWATRGWQPLRELKGHDTKVMCVDISPNGKWIASASFDRTFKLWSQSDY</sequence>
<keyword evidence="7" id="KW-1185">Reference proteome</keyword>
<dbReference type="PROSITE" id="PS00678">
    <property type="entry name" value="WD_REPEATS_1"/>
    <property type="match status" value="1"/>
</dbReference>
<accession>A0AA36G0S2</accession>
<dbReference type="SMART" id="SM00500">
    <property type="entry name" value="SFM"/>
    <property type="match status" value="1"/>
</dbReference>
<dbReference type="Gene3D" id="4.10.280.110">
    <property type="entry name" value="Pre-mRNA processing factor 4 domain"/>
    <property type="match status" value="1"/>
</dbReference>
<keyword evidence="2" id="KW-0677">Repeat</keyword>
<dbReference type="PANTHER" id="PTHR19846:SF0">
    <property type="entry name" value="PRE-MRNA PROCESSING FACTOR 4"/>
    <property type="match status" value="1"/>
</dbReference>
<feature type="repeat" description="WD" evidence="3">
    <location>
        <begin position="366"/>
        <end position="407"/>
    </location>
</feature>
<dbReference type="GO" id="GO:0030621">
    <property type="term" value="F:U4 snRNA binding"/>
    <property type="evidence" value="ECO:0007669"/>
    <property type="project" value="TreeGrafter"/>
</dbReference>
<protein>
    <recommendedName>
        <fullName evidence="5">Pre-mRNA processing factor 4 (PRP4)-like domain-containing protein</fullName>
    </recommendedName>
</protein>
<dbReference type="FunFam" id="2.130.10.10:FF:000443">
    <property type="entry name" value="U4/U6 small nuclear ribonucleoprotein Prp4"/>
    <property type="match status" value="1"/>
</dbReference>
<reference evidence="6" key="1">
    <citation type="submission" date="2023-06" db="EMBL/GenBank/DDBJ databases">
        <authorList>
            <person name="Delattre M."/>
        </authorList>
    </citation>
    <scope>NUCLEOTIDE SEQUENCE</scope>
    <source>
        <strain evidence="6">AF72</strain>
    </source>
</reference>
<dbReference type="InterPro" id="IPR001680">
    <property type="entry name" value="WD40_rpt"/>
</dbReference>
<dbReference type="InterPro" id="IPR036322">
    <property type="entry name" value="WD40_repeat_dom_sf"/>
</dbReference>
<dbReference type="Gene3D" id="2.130.10.10">
    <property type="entry name" value="YVTN repeat-like/Quinoprotein amine dehydrogenase"/>
    <property type="match status" value="2"/>
</dbReference>
<dbReference type="CDD" id="cd00200">
    <property type="entry name" value="WD40"/>
    <property type="match status" value="1"/>
</dbReference>
<organism evidence="6 7">
    <name type="scientific">Mesorhabditis spiculigera</name>
    <dbReference type="NCBI Taxonomy" id="96644"/>
    <lineage>
        <taxon>Eukaryota</taxon>
        <taxon>Metazoa</taxon>
        <taxon>Ecdysozoa</taxon>
        <taxon>Nematoda</taxon>
        <taxon>Chromadorea</taxon>
        <taxon>Rhabditida</taxon>
        <taxon>Rhabditina</taxon>
        <taxon>Rhabditomorpha</taxon>
        <taxon>Rhabditoidea</taxon>
        <taxon>Rhabditidae</taxon>
        <taxon>Mesorhabditinae</taxon>
        <taxon>Mesorhabditis</taxon>
    </lineage>
</organism>
<dbReference type="PRINTS" id="PR00320">
    <property type="entry name" value="GPROTEINBRPT"/>
</dbReference>
<dbReference type="InterPro" id="IPR014906">
    <property type="entry name" value="PRP4-like"/>
</dbReference>
<dbReference type="GO" id="GO:0017070">
    <property type="term" value="F:U6 snRNA binding"/>
    <property type="evidence" value="ECO:0007669"/>
    <property type="project" value="TreeGrafter"/>
</dbReference>
<evidence type="ECO:0000256" key="4">
    <source>
        <dbReference type="SAM" id="MobiDB-lite"/>
    </source>
</evidence>
<dbReference type="PANTHER" id="PTHR19846">
    <property type="entry name" value="WD40 REPEAT PROTEIN"/>
    <property type="match status" value="1"/>
</dbReference>
<dbReference type="SUPFAM" id="SSF50978">
    <property type="entry name" value="WD40 repeat-like"/>
    <property type="match status" value="1"/>
</dbReference>
<evidence type="ECO:0000256" key="1">
    <source>
        <dbReference type="ARBA" id="ARBA00022574"/>
    </source>
</evidence>
<feature type="repeat" description="WD" evidence="3">
    <location>
        <begin position="450"/>
        <end position="486"/>
    </location>
</feature>
<feature type="repeat" description="WD" evidence="3">
    <location>
        <begin position="282"/>
        <end position="323"/>
    </location>
</feature>
<dbReference type="InterPro" id="IPR020472">
    <property type="entry name" value="WD40_PAC1"/>
</dbReference>
<dbReference type="SMART" id="SM00320">
    <property type="entry name" value="WD40"/>
    <property type="match status" value="7"/>
</dbReference>
<dbReference type="PROSITE" id="PS50294">
    <property type="entry name" value="WD_REPEATS_REGION"/>
    <property type="match status" value="4"/>
</dbReference>
<dbReference type="PROSITE" id="PS50082">
    <property type="entry name" value="WD_REPEATS_2"/>
    <property type="match status" value="5"/>
</dbReference>
<feature type="repeat" description="WD" evidence="3">
    <location>
        <begin position="408"/>
        <end position="439"/>
    </location>
</feature>
<comment type="caution">
    <text evidence="6">The sequence shown here is derived from an EMBL/GenBank/DDBJ whole genome shotgun (WGS) entry which is preliminary data.</text>
</comment>
<proteinExistence type="predicted"/>
<evidence type="ECO:0000313" key="6">
    <source>
        <dbReference type="EMBL" id="CAJ0574095.1"/>
    </source>
</evidence>
<dbReference type="GO" id="GO:0000398">
    <property type="term" value="P:mRNA splicing, via spliceosome"/>
    <property type="evidence" value="ECO:0007669"/>
    <property type="project" value="TreeGrafter"/>
</dbReference>
<name>A0AA36G0S2_9BILA</name>